<evidence type="ECO:0000313" key="4">
    <source>
        <dbReference type="EMBL" id="UWP97214.1"/>
    </source>
</evidence>
<gene>
    <name evidence="4" type="ORF">K3X48_15400</name>
</gene>
<reference evidence="4" key="1">
    <citation type="submission" date="2021-08" db="EMBL/GenBank/DDBJ databases">
        <authorList>
            <person name="Nwanade C."/>
            <person name="Wang M."/>
            <person name="Masoudi A."/>
            <person name="Yu Z."/>
            <person name="Liu J."/>
        </authorList>
    </citation>
    <scope>NUCLEOTIDE SEQUENCE</scope>
    <source>
        <strain evidence="4">S056</strain>
        <plasmid evidence="4">unnamed1</plasmid>
    </source>
</reference>
<feature type="domain" description="3-octaprenyl-4-hydroxybenzoate carboxy-lyase-like C-terminal" evidence="3">
    <location>
        <begin position="270"/>
        <end position="369"/>
    </location>
</feature>
<name>A0A9Q9HFN2_9RHOB</name>
<dbReference type="SUPFAM" id="SSF50475">
    <property type="entry name" value="FMN-binding split barrel"/>
    <property type="match status" value="1"/>
</dbReference>
<evidence type="ECO:0000259" key="3">
    <source>
        <dbReference type="Pfam" id="PF20696"/>
    </source>
</evidence>
<dbReference type="AlphaFoldDB" id="A0A9Q9HFN2"/>
<dbReference type="PANTHER" id="PTHR30108">
    <property type="entry name" value="3-OCTAPRENYL-4-HYDROXYBENZOATE CARBOXY-LYASE-RELATED"/>
    <property type="match status" value="1"/>
</dbReference>
<accession>A0A9Q9HFN2</accession>
<keyword evidence="4" id="KW-0614">Plasmid</keyword>
<dbReference type="GO" id="GO:0005737">
    <property type="term" value="C:cytoplasm"/>
    <property type="evidence" value="ECO:0007669"/>
    <property type="project" value="TreeGrafter"/>
</dbReference>
<dbReference type="Gene3D" id="3.40.1670.10">
    <property type="entry name" value="UbiD C-terminal domain-like"/>
    <property type="match status" value="1"/>
</dbReference>
<geneLocation type="plasmid" evidence="4 5">
    <name>unnamed1</name>
</geneLocation>
<comment type="similarity">
    <text evidence="1">Belongs to the UbiD family.</text>
</comment>
<proteinExistence type="inferred from homology"/>
<sequence length="399" mass="42714">MLYAQPDTPDLLLGLYGSETRLRNWTPALRSAPMPAAARNLTPRAPVPSGHDHQFWPQVDLAGLPIPKSSPRDAGRYVTMGFVLAEEPDQPPALSAHRMLVLDQKHLGISMLSSRHLRHMAQSAWDAGRDLPISINIGVPPAVAIASATATAHLPVAFDKLSLAGGLAQAPVLLSRDARAPATFLSSAEVVLHGVLTPETCAETLSPRPKGVTMPEFLGYDGQAGADLQVIRLSAISQRPGAVFQATLGPGREQSAILGLGGSLALSLALSDHLTDDISDLHYSSAGGGMLLLYVALKPEAKVDKADLARDIITVMPFTKTIVFVDSDIDLTCDADVNWAMTTRCNLARDCHELSGFPPLRMDPSQTPNWQNHGGSPPCRSWIDATCPASLLERTRRSF</sequence>
<dbReference type="GO" id="GO:0016831">
    <property type="term" value="F:carboxy-lyase activity"/>
    <property type="evidence" value="ECO:0007669"/>
    <property type="project" value="InterPro"/>
</dbReference>
<protein>
    <submittedName>
        <fullName evidence="4">UbiD family decarboxylase</fullName>
    </submittedName>
</protein>
<feature type="domain" description="3-octaprenyl-4-hydroxybenzoate carboxy-lyase-like Rift-related" evidence="2">
    <location>
        <begin position="56"/>
        <end position="248"/>
    </location>
</feature>
<evidence type="ECO:0000313" key="5">
    <source>
        <dbReference type="Proteomes" id="UP001057991"/>
    </source>
</evidence>
<dbReference type="InterPro" id="IPR048304">
    <property type="entry name" value="UbiD_Rift_dom"/>
</dbReference>
<organism evidence="4 5">
    <name type="scientific">Aliiroseovarius crassostreae</name>
    <dbReference type="NCBI Taxonomy" id="154981"/>
    <lineage>
        <taxon>Bacteria</taxon>
        <taxon>Pseudomonadati</taxon>
        <taxon>Pseudomonadota</taxon>
        <taxon>Alphaproteobacteria</taxon>
        <taxon>Rhodobacterales</taxon>
        <taxon>Paracoccaceae</taxon>
        <taxon>Aliiroseovarius</taxon>
    </lineage>
</organism>
<dbReference type="RefSeq" id="WP_259807069.1">
    <property type="nucleotide sequence ID" value="NZ_CP080777.1"/>
</dbReference>
<dbReference type="PANTHER" id="PTHR30108:SF21">
    <property type="entry name" value="4-HYDROXYBENZOATE DECARBOXYLASE"/>
    <property type="match status" value="1"/>
</dbReference>
<evidence type="ECO:0000259" key="2">
    <source>
        <dbReference type="Pfam" id="PF01977"/>
    </source>
</evidence>
<dbReference type="InterPro" id="IPR049381">
    <property type="entry name" value="UbiD-like_C"/>
</dbReference>
<dbReference type="InterPro" id="IPR002830">
    <property type="entry name" value="UbiD"/>
</dbReference>
<evidence type="ECO:0000256" key="1">
    <source>
        <dbReference type="ARBA" id="ARBA00010021"/>
    </source>
</evidence>
<dbReference type="EMBL" id="CP080777">
    <property type="protein sequence ID" value="UWP97214.1"/>
    <property type="molecule type" value="Genomic_DNA"/>
</dbReference>
<dbReference type="Proteomes" id="UP001057991">
    <property type="component" value="Plasmid unnamed1"/>
</dbReference>
<dbReference type="Pfam" id="PF01977">
    <property type="entry name" value="UbiD"/>
    <property type="match status" value="1"/>
</dbReference>
<dbReference type="Pfam" id="PF20696">
    <property type="entry name" value="UbiD_C"/>
    <property type="match status" value="1"/>
</dbReference>
<dbReference type="SUPFAM" id="SSF143968">
    <property type="entry name" value="UbiD C-terminal domain-like"/>
    <property type="match status" value="1"/>
</dbReference>